<name>A0A8S5QMR4_9CAUD</name>
<evidence type="ECO:0000313" key="1">
    <source>
        <dbReference type="EMBL" id="DAE20099.1"/>
    </source>
</evidence>
<proteinExistence type="predicted"/>
<reference evidence="1" key="1">
    <citation type="journal article" date="2021" name="Proc. Natl. Acad. Sci. U.S.A.">
        <title>A Catalog of Tens of Thousands of Viruses from Human Metagenomes Reveals Hidden Associations with Chronic Diseases.</title>
        <authorList>
            <person name="Tisza M.J."/>
            <person name="Buck C.B."/>
        </authorList>
    </citation>
    <scope>NUCLEOTIDE SEQUENCE</scope>
    <source>
        <strain evidence="1">CtYsL76</strain>
    </source>
</reference>
<protein>
    <submittedName>
        <fullName evidence="1">Uncharacterized protein</fullName>
    </submittedName>
</protein>
<sequence length="93" mass="11293">MRKLRETIKSLRESYRQAFENADPSVEFDRLYEMAIKQKEKENKWFEETLKIKKVTEKVEGCKAKKCRLKEMIKQRIHFGDFFSCQPTIKEDK</sequence>
<dbReference type="EMBL" id="BK015689">
    <property type="protein sequence ID" value="DAE20099.1"/>
    <property type="molecule type" value="Genomic_DNA"/>
</dbReference>
<organism evidence="1">
    <name type="scientific">CrAss-like virus sp. ctYsL76</name>
    <dbReference type="NCBI Taxonomy" id="2826826"/>
    <lineage>
        <taxon>Viruses</taxon>
        <taxon>Duplodnaviria</taxon>
        <taxon>Heunggongvirae</taxon>
        <taxon>Uroviricota</taxon>
        <taxon>Caudoviricetes</taxon>
        <taxon>Crassvirales</taxon>
    </lineage>
</organism>
<accession>A0A8S5QMR4</accession>